<dbReference type="InterPro" id="IPR014001">
    <property type="entry name" value="Helicase_ATP-bd"/>
</dbReference>
<evidence type="ECO:0000313" key="9">
    <source>
        <dbReference type="Proteomes" id="UP001218218"/>
    </source>
</evidence>
<dbReference type="Gene3D" id="3.40.50.300">
    <property type="entry name" value="P-loop containing nucleotide triphosphate hydrolases"/>
    <property type="match status" value="2"/>
</dbReference>
<comment type="function">
    <text evidence="5">RNA helicase.</text>
</comment>
<dbReference type="GO" id="GO:0005524">
    <property type="term" value="F:ATP binding"/>
    <property type="evidence" value="ECO:0007669"/>
    <property type="project" value="UniProtKB-UniRule"/>
</dbReference>
<evidence type="ECO:0000256" key="2">
    <source>
        <dbReference type="ARBA" id="ARBA00022801"/>
    </source>
</evidence>
<evidence type="ECO:0000313" key="8">
    <source>
        <dbReference type="EMBL" id="KAJ7326322.1"/>
    </source>
</evidence>
<comment type="caution">
    <text evidence="8">The sequence shown here is derived from an EMBL/GenBank/DDBJ whole genome shotgun (WGS) entry which is preliminary data.</text>
</comment>
<evidence type="ECO:0000259" key="7">
    <source>
        <dbReference type="PROSITE" id="PS51194"/>
    </source>
</evidence>
<dbReference type="InterPro" id="IPR011545">
    <property type="entry name" value="DEAD/DEAH_box_helicase_dom"/>
</dbReference>
<dbReference type="Pfam" id="PF00270">
    <property type="entry name" value="DEAD"/>
    <property type="match status" value="1"/>
</dbReference>
<accession>A0AAD7EHN6</accession>
<evidence type="ECO:0000256" key="4">
    <source>
        <dbReference type="ARBA" id="ARBA00022884"/>
    </source>
</evidence>
<gene>
    <name evidence="8" type="ORF">DFH08DRAFT_968228</name>
</gene>
<dbReference type="CDD" id="cd18787">
    <property type="entry name" value="SF2_C_DEAD"/>
    <property type="match status" value="1"/>
</dbReference>
<keyword evidence="2 5" id="KW-0378">Hydrolase</keyword>
<proteinExistence type="inferred from homology"/>
<dbReference type="PROSITE" id="PS51194">
    <property type="entry name" value="HELICASE_CTER"/>
    <property type="match status" value="1"/>
</dbReference>
<dbReference type="EMBL" id="JARIHO010000042">
    <property type="protein sequence ID" value="KAJ7326322.1"/>
    <property type="molecule type" value="Genomic_DNA"/>
</dbReference>
<comment type="domain">
    <text evidence="5">The Q motif is unique to and characteristic of the DEAD box family of RNA helicases and controls ATP binding and hydrolysis.</text>
</comment>
<keyword evidence="3 5" id="KW-0067">ATP-binding</keyword>
<name>A0AAD7EHN6_9AGAR</name>
<organism evidence="8 9">
    <name type="scientific">Mycena albidolilacea</name>
    <dbReference type="NCBI Taxonomy" id="1033008"/>
    <lineage>
        <taxon>Eukaryota</taxon>
        <taxon>Fungi</taxon>
        <taxon>Dikarya</taxon>
        <taxon>Basidiomycota</taxon>
        <taxon>Agaricomycotina</taxon>
        <taxon>Agaricomycetes</taxon>
        <taxon>Agaricomycetidae</taxon>
        <taxon>Agaricales</taxon>
        <taxon>Marasmiineae</taxon>
        <taxon>Mycenaceae</taxon>
        <taxon>Mycena</taxon>
    </lineage>
</organism>
<reference evidence="8" key="1">
    <citation type="submission" date="2023-03" db="EMBL/GenBank/DDBJ databases">
        <title>Massive genome expansion in bonnet fungi (Mycena s.s.) driven by repeated elements and novel gene families across ecological guilds.</title>
        <authorList>
            <consortium name="Lawrence Berkeley National Laboratory"/>
            <person name="Harder C.B."/>
            <person name="Miyauchi S."/>
            <person name="Viragh M."/>
            <person name="Kuo A."/>
            <person name="Thoen E."/>
            <person name="Andreopoulos B."/>
            <person name="Lu D."/>
            <person name="Skrede I."/>
            <person name="Drula E."/>
            <person name="Henrissat B."/>
            <person name="Morin E."/>
            <person name="Kohler A."/>
            <person name="Barry K."/>
            <person name="LaButti K."/>
            <person name="Morin E."/>
            <person name="Salamov A."/>
            <person name="Lipzen A."/>
            <person name="Mereny Z."/>
            <person name="Hegedus B."/>
            <person name="Baldrian P."/>
            <person name="Stursova M."/>
            <person name="Weitz H."/>
            <person name="Taylor A."/>
            <person name="Grigoriev I.V."/>
            <person name="Nagy L.G."/>
            <person name="Martin F."/>
            <person name="Kauserud H."/>
        </authorList>
    </citation>
    <scope>NUCLEOTIDE SEQUENCE</scope>
    <source>
        <strain evidence="8">CBHHK002</strain>
    </source>
</reference>
<dbReference type="GO" id="GO:0003723">
    <property type="term" value="F:RNA binding"/>
    <property type="evidence" value="ECO:0007669"/>
    <property type="project" value="UniProtKB-UniRule"/>
</dbReference>
<feature type="domain" description="Helicase ATP-binding" evidence="6">
    <location>
        <begin position="231"/>
        <end position="363"/>
    </location>
</feature>
<evidence type="ECO:0000259" key="6">
    <source>
        <dbReference type="PROSITE" id="PS51192"/>
    </source>
</evidence>
<comment type="similarity">
    <text evidence="5">Belongs to the DEAD box helicase family.</text>
</comment>
<protein>
    <recommendedName>
        <fullName evidence="5">ATP-dependent RNA helicase</fullName>
        <ecNumber evidence="5">3.6.4.13</ecNumber>
    </recommendedName>
</protein>
<dbReference type="EC" id="3.6.4.13" evidence="5"/>
<keyword evidence="9" id="KW-1185">Reference proteome</keyword>
<dbReference type="AlphaFoldDB" id="A0AAD7EHN6"/>
<dbReference type="SUPFAM" id="SSF52540">
    <property type="entry name" value="P-loop containing nucleoside triphosphate hydrolases"/>
    <property type="match status" value="1"/>
</dbReference>
<dbReference type="InterPro" id="IPR027417">
    <property type="entry name" value="P-loop_NTPase"/>
</dbReference>
<dbReference type="SMART" id="SM00490">
    <property type="entry name" value="HELICc"/>
    <property type="match status" value="1"/>
</dbReference>
<feature type="domain" description="Helicase C-terminal" evidence="7">
    <location>
        <begin position="388"/>
        <end position="544"/>
    </location>
</feature>
<sequence>MPTKPTLLALLIGAPPLPNATPLRTPATVTQTALQHPIASSPSALVSSPSAPLEYPLRDLRQLDSLFTSVTDTLLGRVDDLAKKLVGGVLGQTVSELRNAVNNPVSELSQVTDQVDSLNGFLSDIRSGAASTTSGGQVYDASQSILRRLARLTTEVNVITGAIQKCPTKPENLATLQETLDNLEKKLWIFVSRIAPKCDTPEEGHDLILTFQTRVTFLKVANHSYRTKPSGAARTGSGKTLSFLVPVLEILYRRKWGPSDGLGALVISPTRELAIQIFEVLPVPYLLCGARRLPQYMDQTVGFEADNLQFSTKPTGFWTWVSPVLSQPCSPTSPNPVKLPFSATQTTSVNDLARLSLKDPVHIGIGDTGSSTSSAIPPNLEHHYLSCTLDQKLSILWGFIKTHLQSKTLVFLSSCKQVRFVFETFCKMHPGVPLLQIHGKLKQTARLAMYTKFTQAAHAVLFTTDVAARGLDFPRVDWVLQVDAPEDAETYVHREEGMKAALARKGVEVQRIKAKMSKVQSSDNQLQNLCFQDPEIKYLGQRIRVPRLSNECDTSTYADALAIAYQTLRHKLS</sequence>
<dbReference type="GO" id="GO:0003724">
    <property type="term" value="F:RNA helicase activity"/>
    <property type="evidence" value="ECO:0007669"/>
    <property type="project" value="UniProtKB-EC"/>
</dbReference>
<keyword evidence="5" id="KW-0347">Helicase</keyword>
<comment type="catalytic activity">
    <reaction evidence="5">
        <text>ATP + H2O = ADP + phosphate + H(+)</text>
        <dbReference type="Rhea" id="RHEA:13065"/>
        <dbReference type="ChEBI" id="CHEBI:15377"/>
        <dbReference type="ChEBI" id="CHEBI:15378"/>
        <dbReference type="ChEBI" id="CHEBI:30616"/>
        <dbReference type="ChEBI" id="CHEBI:43474"/>
        <dbReference type="ChEBI" id="CHEBI:456216"/>
        <dbReference type="EC" id="3.6.4.13"/>
    </reaction>
</comment>
<keyword evidence="4 5" id="KW-0694">RNA-binding</keyword>
<evidence type="ECO:0000256" key="1">
    <source>
        <dbReference type="ARBA" id="ARBA00022741"/>
    </source>
</evidence>
<dbReference type="GO" id="GO:0016787">
    <property type="term" value="F:hydrolase activity"/>
    <property type="evidence" value="ECO:0007669"/>
    <property type="project" value="UniProtKB-KW"/>
</dbReference>
<dbReference type="PANTHER" id="PTHR24031">
    <property type="entry name" value="RNA HELICASE"/>
    <property type="match status" value="1"/>
</dbReference>
<dbReference type="Pfam" id="PF00271">
    <property type="entry name" value="Helicase_C"/>
    <property type="match status" value="1"/>
</dbReference>
<evidence type="ECO:0000256" key="5">
    <source>
        <dbReference type="RuleBase" id="RU365068"/>
    </source>
</evidence>
<evidence type="ECO:0000256" key="3">
    <source>
        <dbReference type="ARBA" id="ARBA00022840"/>
    </source>
</evidence>
<dbReference type="PROSITE" id="PS51192">
    <property type="entry name" value="HELICASE_ATP_BIND_1"/>
    <property type="match status" value="1"/>
</dbReference>
<dbReference type="Proteomes" id="UP001218218">
    <property type="component" value="Unassembled WGS sequence"/>
</dbReference>
<dbReference type="InterPro" id="IPR001650">
    <property type="entry name" value="Helicase_C-like"/>
</dbReference>
<keyword evidence="1 5" id="KW-0547">Nucleotide-binding</keyword>